<evidence type="ECO:0000313" key="1">
    <source>
        <dbReference type="EMBL" id="AEV34208.1"/>
    </source>
</evidence>
<dbReference type="STRING" id="926562.Oweho_3257"/>
<keyword evidence="2" id="KW-1185">Reference proteome</keyword>
<gene>
    <name evidence="1" type="ordered locus">Oweho_3257</name>
</gene>
<protein>
    <submittedName>
        <fullName evidence="1">Uncharacterized protein</fullName>
    </submittedName>
</protein>
<dbReference type="AlphaFoldDB" id="G8R4A8"/>
<organism evidence="1 2">
    <name type="scientific">Owenweeksia hongkongensis (strain DSM 17368 / CIP 108786 / JCM 12287 / NRRL B-23963 / UST20020801)</name>
    <dbReference type="NCBI Taxonomy" id="926562"/>
    <lineage>
        <taxon>Bacteria</taxon>
        <taxon>Pseudomonadati</taxon>
        <taxon>Bacteroidota</taxon>
        <taxon>Flavobacteriia</taxon>
        <taxon>Flavobacteriales</taxon>
        <taxon>Owenweeksiaceae</taxon>
        <taxon>Owenweeksia</taxon>
    </lineage>
</organism>
<proteinExistence type="predicted"/>
<dbReference type="EMBL" id="CP003156">
    <property type="protein sequence ID" value="AEV34208.1"/>
    <property type="molecule type" value="Genomic_DNA"/>
</dbReference>
<dbReference type="Proteomes" id="UP000005631">
    <property type="component" value="Chromosome"/>
</dbReference>
<accession>G8R4A8</accession>
<dbReference type="HOGENOM" id="CLU_946080_0_0_10"/>
<dbReference type="RefSeq" id="WP_014203555.1">
    <property type="nucleotide sequence ID" value="NC_016599.1"/>
</dbReference>
<name>G8R4A8_OWEHD</name>
<dbReference type="KEGG" id="oho:Oweho_3257"/>
<evidence type="ECO:0000313" key="2">
    <source>
        <dbReference type="Proteomes" id="UP000005631"/>
    </source>
</evidence>
<sequence length="294" mass="32831">MVSRQTEKRDRLSFNVSAVEKTYYSVVLRKVEAVSLLDKVLDHLGVDTIVEKFVIQDQDTSVVHGLLKTNVRYSNSLKLDFSANGDDKPPYNYDVFLCERKMRSGVYVVVSFPFHKLAIVKMGAVIEAMNISGGLRFVKVDTNKIVAAYQHRNDSLGMLGEVDVLSQAEESCSMTTDIRAVHIRSSVPGALSSIGFAGDDPLSSEIYQDYIKKKLLKNEFKANMVSVYAKVNRSTEPFVPYFRSSISIDKHGNFQFYLGKNGANAHCVSSLLPLLEEIDCLSANFSNPLSKNEF</sequence>
<reference evidence="1 2" key="1">
    <citation type="journal article" date="2012" name="Stand. Genomic Sci.">
        <title>Genome sequence of the orange-pigmented seawater bacterium Owenweeksia hongkongensis type strain (UST20020801(T)).</title>
        <authorList>
            <person name="Riedel T."/>
            <person name="Held B."/>
            <person name="Nolan M."/>
            <person name="Lucas S."/>
            <person name="Lapidus A."/>
            <person name="Tice H."/>
            <person name="Del Rio T.G."/>
            <person name="Cheng J.F."/>
            <person name="Han C."/>
            <person name="Tapia R."/>
            <person name="Goodwin L.A."/>
            <person name="Pitluck S."/>
            <person name="Liolios K."/>
            <person name="Mavromatis K."/>
            <person name="Pagani I."/>
            <person name="Ivanova N."/>
            <person name="Mikhailova N."/>
            <person name="Pati A."/>
            <person name="Chen A."/>
            <person name="Palaniappan K."/>
            <person name="Rohde M."/>
            <person name="Tindall B.J."/>
            <person name="Detter J.C."/>
            <person name="Goker M."/>
            <person name="Woyke T."/>
            <person name="Bristow J."/>
            <person name="Eisen J.A."/>
            <person name="Markowitz V."/>
            <person name="Hugenholtz P."/>
            <person name="Klenk H.P."/>
            <person name="Kyrpides N.C."/>
        </authorList>
    </citation>
    <scope>NUCLEOTIDE SEQUENCE</scope>
    <source>
        <strain evidence="2">DSM 17368 / JCM 12287 / NRRL B-23963</strain>
    </source>
</reference>